<proteinExistence type="predicted"/>
<organism evidence="3 4">
    <name type="scientific">Wolfiporia cocos (strain MD-104)</name>
    <name type="common">Brown rot fungus</name>
    <dbReference type="NCBI Taxonomy" id="742152"/>
    <lineage>
        <taxon>Eukaryota</taxon>
        <taxon>Fungi</taxon>
        <taxon>Dikarya</taxon>
        <taxon>Basidiomycota</taxon>
        <taxon>Agaricomycotina</taxon>
        <taxon>Agaricomycetes</taxon>
        <taxon>Polyporales</taxon>
        <taxon>Phaeolaceae</taxon>
        <taxon>Wolfiporia</taxon>
    </lineage>
</organism>
<keyword evidence="4" id="KW-1185">Reference proteome</keyword>
<dbReference type="STRING" id="742152.A0A2H3ISU7"/>
<gene>
    <name evidence="3" type="ORF">WOLCODRAFT_159812</name>
</gene>
<dbReference type="PANTHER" id="PTHR40465:SF1">
    <property type="entry name" value="DUF6534 DOMAIN-CONTAINING PROTEIN"/>
    <property type="match status" value="1"/>
</dbReference>
<feature type="transmembrane region" description="Helical" evidence="1">
    <location>
        <begin position="201"/>
        <end position="226"/>
    </location>
</feature>
<evidence type="ECO:0000313" key="4">
    <source>
        <dbReference type="Proteomes" id="UP000218811"/>
    </source>
</evidence>
<evidence type="ECO:0000313" key="3">
    <source>
        <dbReference type="EMBL" id="PCH33062.1"/>
    </source>
</evidence>
<accession>A0A2H3ISU7</accession>
<feature type="transmembrane region" description="Helical" evidence="1">
    <location>
        <begin position="238"/>
        <end position="261"/>
    </location>
</feature>
<feature type="domain" description="DUF6534" evidence="2">
    <location>
        <begin position="173"/>
        <end position="254"/>
    </location>
</feature>
<feature type="transmembrane region" description="Helical" evidence="1">
    <location>
        <begin position="167"/>
        <end position="189"/>
    </location>
</feature>
<dbReference type="InterPro" id="IPR045339">
    <property type="entry name" value="DUF6534"/>
</dbReference>
<dbReference type="AlphaFoldDB" id="A0A2H3ISU7"/>
<reference evidence="3 4" key="1">
    <citation type="journal article" date="2012" name="Science">
        <title>The Paleozoic origin of enzymatic lignin decomposition reconstructed from 31 fungal genomes.</title>
        <authorList>
            <person name="Floudas D."/>
            <person name="Binder M."/>
            <person name="Riley R."/>
            <person name="Barry K."/>
            <person name="Blanchette R.A."/>
            <person name="Henrissat B."/>
            <person name="Martinez A.T."/>
            <person name="Otillar R."/>
            <person name="Spatafora J.W."/>
            <person name="Yadav J.S."/>
            <person name="Aerts A."/>
            <person name="Benoit I."/>
            <person name="Boyd A."/>
            <person name="Carlson A."/>
            <person name="Copeland A."/>
            <person name="Coutinho P.M."/>
            <person name="de Vries R.P."/>
            <person name="Ferreira P."/>
            <person name="Findley K."/>
            <person name="Foster B."/>
            <person name="Gaskell J."/>
            <person name="Glotzer D."/>
            <person name="Gorecki P."/>
            <person name="Heitman J."/>
            <person name="Hesse C."/>
            <person name="Hori C."/>
            <person name="Igarashi K."/>
            <person name="Jurgens J.A."/>
            <person name="Kallen N."/>
            <person name="Kersten P."/>
            <person name="Kohler A."/>
            <person name="Kuees U."/>
            <person name="Kumar T.K.A."/>
            <person name="Kuo A."/>
            <person name="LaButti K."/>
            <person name="Larrondo L.F."/>
            <person name="Lindquist E."/>
            <person name="Ling A."/>
            <person name="Lombard V."/>
            <person name="Lucas S."/>
            <person name="Lundell T."/>
            <person name="Martin R."/>
            <person name="McLaughlin D.J."/>
            <person name="Morgenstern I."/>
            <person name="Morin E."/>
            <person name="Murat C."/>
            <person name="Nagy L.G."/>
            <person name="Nolan M."/>
            <person name="Ohm R.A."/>
            <person name="Patyshakuliyeva A."/>
            <person name="Rokas A."/>
            <person name="Ruiz-Duenas F.J."/>
            <person name="Sabat G."/>
            <person name="Salamov A."/>
            <person name="Samejima M."/>
            <person name="Schmutz J."/>
            <person name="Slot J.C."/>
            <person name="St John F."/>
            <person name="Stenlid J."/>
            <person name="Sun H."/>
            <person name="Sun S."/>
            <person name="Syed K."/>
            <person name="Tsang A."/>
            <person name="Wiebenga A."/>
            <person name="Young D."/>
            <person name="Pisabarro A."/>
            <person name="Eastwood D.C."/>
            <person name="Martin F."/>
            <person name="Cullen D."/>
            <person name="Grigoriev I.V."/>
            <person name="Hibbett D.S."/>
        </authorList>
    </citation>
    <scope>NUCLEOTIDE SEQUENCE [LARGE SCALE GENOMIC DNA]</scope>
    <source>
        <strain evidence="3 4">MD-104</strain>
    </source>
</reference>
<keyword evidence="1" id="KW-0812">Transmembrane</keyword>
<dbReference type="OMA" id="HTHESME"/>
<feature type="transmembrane region" description="Helical" evidence="1">
    <location>
        <begin position="20"/>
        <end position="43"/>
    </location>
</feature>
<feature type="transmembrane region" description="Helical" evidence="1">
    <location>
        <begin position="55"/>
        <end position="79"/>
    </location>
</feature>
<dbReference type="EMBL" id="KB467831">
    <property type="protein sequence ID" value="PCH33062.1"/>
    <property type="molecule type" value="Genomic_DNA"/>
</dbReference>
<protein>
    <recommendedName>
        <fullName evidence="2">DUF6534 domain-containing protein</fullName>
    </recommendedName>
</protein>
<evidence type="ECO:0000259" key="2">
    <source>
        <dbReference type="Pfam" id="PF20152"/>
    </source>
</evidence>
<feature type="transmembrane region" description="Helical" evidence="1">
    <location>
        <begin position="91"/>
        <end position="116"/>
    </location>
</feature>
<evidence type="ECO:0000256" key="1">
    <source>
        <dbReference type="SAM" id="Phobius"/>
    </source>
</evidence>
<dbReference type="PANTHER" id="PTHR40465">
    <property type="entry name" value="CHROMOSOME 1, WHOLE GENOME SHOTGUN SEQUENCE"/>
    <property type="match status" value="1"/>
</dbReference>
<dbReference type="Proteomes" id="UP000218811">
    <property type="component" value="Unassembled WGS sequence"/>
</dbReference>
<keyword evidence="1" id="KW-0472">Membrane</keyword>
<dbReference type="Pfam" id="PF20152">
    <property type="entry name" value="DUF6534"/>
    <property type="match status" value="1"/>
</dbReference>
<feature type="transmembrane region" description="Helical" evidence="1">
    <location>
        <begin position="128"/>
        <end position="147"/>
    </location>
</feature>
<dbReference type="OrthoDB" id="2535105at2759"/>
<sequence length="352" mass="38883">MSAILNQHAIEELVKPTLGAILLGLVFSTTFFGVTLLQMYQYYDRCWTDSIWLKLFVALIGILDALQVMTVIHSNWWYLIQNYANPSSLAIVPWSLGVEVGFTTSIGLLVQCFFALRVYILSRGNRPITLSIVLLTLTQFVLGVYYADRGQATKLVSTIATITWVSTASLACSIAGDVLIAGALCFYLHRARSGGKRTDKLIDVMIVYTVNTGLLTTICAVCTIILSEVVPDSYWDTVFYFMISKCYVNSTLATWVLNCAIAASKLNIRRIVYHSYIPYRLNAREKLRTGNWNTSSVSTPAPIADANIILAQDTCASSGTAMEFATMPGAAKTHYTETALSEESHSSMSLRH</sequence>
<name>A0A2H3ISU7_WOLCO</name>
<keyword evidence="1" id="KW-1133">Transmembrane helix</keyword>